<keyword evidence="1" id="KW-0472">Membrane</keyword>
<keyword evidence="1" id="KW-1133">Transmembrane helix</keyword>
<keyword evidence="1" id="KW-0812">Transmembrane</keyword>
<evidence type="ECO:0000256" key="1">
    <source>
        <dbReference type="SAM" id="Phobius"/>
    </source>
</evidence>
<feature type="transmembrane region" description="Helical" evidence="1">
    <location>
        <begin position="34"/>
        <end position="54"/>
    </location>
</feature>
<protein>
    <submittedName>
        <fullName evidence="2">Uncharacterized protein</fullName>
    </submittedName>
</protein>
<sequence>MTKRDKIYLRFFASATLLASLILGFVFVNYFESLMFGIGFILFGIVTSGVLVAFDLASKTITEEEALQNALNWYTERGYCLITDADIKIIEVSRKVPTYYYPLLGAATINGEKSVTDYLFKITSPTINWEFLLSDAEIKSGEAYPQKNDEVRTDSTTRILVKFYEGKKFAFTY</sequence>
<dbReference type="Proteomes" id="UP000179237">
    <property type="component" value="Unassembled WGS sequence"/>
</dbReference>
<reference evidence="2 3" key="1">
    <citation type="journal article" date="2016" name="Nat. Commun.">
        <title>Thousands of microbial genomes shed light on interconnected biogeochemical processes in an aquifer system.</title>
        <authorList>
            <person name="Anantharaman K."/>
            <person name="Brown C.T."/>
            <person name="Hug L.A."/>
            <person name="Sharon I."/>
            <person name="Castelle C.J."/>
            <person name="Probst A.J."/>
            <person name="Thomas B.C."/>
            <person name="Singh A."/>
            <person name="Wilkins M.J."/>
            <person name="Karaoz U."/>
            <person name="Brodie E.L."/>
            <person name="Williams K.H."/>
            <person name="Hubbard S.S."/>
            <person name="Banfield J.F."/>
        </authorList>
    </citation>
    <scope>NUCLEOTIDE SEQUENCE [LARGE SCALE GENOMIC DNA]</scope>
</reference>
<dbReference type="EMBL" id="MFAQ01000041">
    <property type="protein sequence ID" value="OGD81572.1"/>
    <property type="molecule type" value="Genomic_DNA"/>
</dbReference>
<comment type="caution">
    <text evidence="2">The sequence shown here is derived from an EMBL/GenBank/DDBJ whole genome shotgun (WGS) entry which is preliminary data.</text>
</comment>
<proteinExistence type="predicted"/>
<organism evidence="2 3">
    <name type="scientific">Candidatus Collierbacteria bacterium RIFOXYD1_FULL_40_9</name>
    <dbReference type="NCBI Taxonomy" id="1817731"/>
    <lineage>
        <taxon>Bacteria</taxon>
        <taxon>Candidatus Collieribacteriota</taxon>
    </lineage>
</organism>
<accession>A0A1F5FPU7</accession>
<name>A0A1F5FPU7_9BACT</name>
<evidence type="ECO:0000313" key="2">
    <source>
        <dbReference type="EMBL" id="OGD81572.1"/>
    </source>
</evidence>
<dbReference type="AlphaFoldDB" id="A0A1F5FPU7"/>
<gene>
    <name evidence="2" type="ORF">A2572_04270</name>
</gene>
<feature type="transmembrane region" description="Helical" evidence="1">
    <location>
        <begin position="7"/>
        <end position="28"/>
    </location>
</feature>
<evidence type="ECO:0000313" key="3">
    <source>
        <dbReference type="Proteomes" id="UP000179237"/>
    </source>
</evidence>